<evidence type="ECO:0000313" key="2">
    <source>
        <dbReference type="EMBL" id="KMW56880.1"/>
    </source>
</evidence>
<dbReference type="Proteomes" id="UP000037178">
    <property type="component" value="Unassembled WGS sequence"/>
</dbReference>
<evidence type="ECO:0000313" key="3">
    <source>
        <dbReference type="Proteomes" id="UP000037178"/>
    </source>
</evidence>
<feature type="domain" description="Methyltransferase FkbM" evidence="1">
    <location>
        <begin position="83"/>
        <end position="226"/>
    </location>
</feature>
<evidence type="ECO:0000259" key="1">
    <source>
        <dbReference type="Pfam" id="PF05050"/>
    </source>
</evidence>
<organism evidence="2 3">
    <name type="scientific">Candidatus Rhodobacter oscarellae</name>
    <dbReference type="NCBI Taxonomy" id="1675527"/>
    <lineage>
        <taxon>Bacteria</taxon>
        <taxon>Pseudomonadati</taxon>
        <taxon>Pseudomonadota</taxon>
        <taxon>Alphaproteobacteria</taxon>
        <taxon>Rhodobacterales</taxon>
        <taxon>Rhodobacter group</taxon>
        <taxon>Rhodobacter</taxon>
    </lineage>
</organism>
<dbReference type="PANTHER" id="PTHR34203:SF15">
    <property type="entry name" value="SLL1173 PROTEIN"/>
    <property type="match status" value="1"/>
</dbReference>
<dbReference type="RefSeq" id="WP_049642694.1">
    <property type="nucleotide sequence ID" value="NZ_LFTY01000002.1"/>
</dbReference>
<dbReference type="Pfam" id="PF05050">
    <property type="entry name" value="Methyltransf_21"/>
    <property type="match status" value="1"/>
</dbReference>
<comment type="caution">
    <text evidence="2">The sequence shown here is derived from an EMBL/GenBank/DDBJ whole genome shotgun (WGS) entry which is preliminary data.</text>
</comment>
<gene>
    <name evidence="2" type="ORF">AIOL_001837</name>
</gene>
<proteinExistence type="predicted"/>
<keyword evidence="3" id="KW-1185">Reference proteome</keyword>
<dbReference type="NCBIfam" id="TIGR01444">
    <property type="entry name" value="fkbM_fam"/>
    <property type="match status" value="1"/>
</dbReference>
<accession>A0A0J9E2C0</accession>
<dbReference type="InterPro" id="IPR006342">
    <property type="entry name" value="FkbM_mtfrase"/>
</dbReference>
<sequence length="253" mass="27780">MNAPADISNLHPEVARAYRRAASYVSPRGARVVLAEPLGEPIYFCVNNRNDRIHKNHLRGQFYEQDVLGELAEHMPDGGTFVDIGANIGNHTLYMAKHGGAGRVIPMEPNPAAIALLMSVVRLNRIEDQVELSALGYGLGEADAGGFAIRDIKGNLGWARLEDSGGDIEVRKGDTLLADEACVDLIKIDVEGMEIAALSGLQRTIERDQPEIFVEVDHGNREAFDALMDAHSYRCALEFPKSRMNQNFLMEPA</sequence>
<dbReference type="STRING" id="1675527.AIOL_001837"/>
<dbReference type="AlphaFoldDB" id="A0A0J9E2C0"/>
<dbReference type="InterPro" id="IPR029063">
    <property type="entry name" value="SAM-dependent_MTases_sf"/>
</dbReference>
<name>A0A0J9E2C0_9RHOB</name>
<dbReference type="PATRIC" id="fig|1675527.3.peg.1933"/>
<reference evidence="2 3" key="1">
    <citation type="submission" date="2015-06" db="EMBL/GenBank/DDBJ databases">
        <title>Draft genome sequence of an Alphaproteobacteria species associated to the Mediterranean sponge Oscarella lobularis.</title>
        <authorList>
            <person name="Jourda C."/>
            <person name="Santini S."/>
            <person name="Claverie J.-M."/>
        </authorList>
    </citation>
    <scope>NUCLEOTIDE SEQUENCE [LARGE SCALE GENOMIC DNA]</scope>
    <source>
        <strain evidence="2">IGS</strain>
    </source>
</reference>
<dbReference type="EMBL" id="LFTY01000002">
    <property type="protein sequence ID" value="KMW56880.1"/>
    <property type="molecule type" value="Genomic_DNA"/>
</dbReference>
<dbReference type="OrthoDB" id="5679686at2"/>
<dbReference type="InterPro" id="IPR052514">
    <property type="entry name" value="SAM-dependent_MTase"/>
</dbReference>
<protein>
    <recommendedName>
        <fullName evidence="1">Methyltransferase FkbM domain-containing protein</fullName>
    </recommendedName>
</protein>
<dbReference type="Gene3D" id="3.40.50.150">
    <property type="entry name" value="Vaccinia Virus protein VP39"/>
    <property type="match status" value="1"/>
</dbReference>
<dbReference type="SUPFAM" id="SSF53335">
    <property type="entry name" value="S-adenosyl-L-methionine-dependent methyltransferases"/>
    <property type="match status" value="1"/>
</dbReference>
<dbReference type="PANTHER" id="PTHR34203">
    <property type="entry name" value="METHYLTRANSFERASE, FKBM FAMILY PROTEIN"/>
    <property type="match status" value="1"/>
</dbReference>